<evidence type="ECO:0000313" key="2">
    <source>
        <dbReference type="Proteomes" id="UP000516314"/>
    </source>
</evidence>
<sequence length="51" mass="5971">MITSLRMSTLHSPPTSHFHEELLTVSRKLQEKTIVVSKDIEMWKFDCNLPD</sequence>
<protein>
    <submittedName>
        <fullName evidence="1">(thale cress) hypothetical protein</fullName>
    </submittedName>
</protein>
<organism evidence="1 2">
    <name type="scientific">Arabidopsis thaliana</name>
    <name type="common">Mouse-ear cress</name>
    <dbReference type="NCBI Taxonomy" id="3702"/>
    <lineage>
        <taxon>Eukaryota</taxon>
        <taxon>Viridiplantae</taxon>
        <taxon>Streptophyta</taxon>
        <taxon>Embryophyta</taxon>
        <taxon>Tracheophyta</taxon>
        <taxon>Spermatophyta</taxon>
        <taxon>Magnoliopsida</taxon>
        <taxon>eudicotyledons</taxon>
        <taxon>Gunneridae</taxon>
        <taxon>Pentapetalae</taxon>
        <taxon>rosids</taxon>
        <taxon>malvids</taxon>
        <taxon>Brassicales</taxon>
        <taxon>Brassicaceae</taxon>
        <taxon>Camelineae</taxon>
        <taxon>Arabidopsis</taxon>
    </lineage>
</organism>
<dbReference type="EMBL" id="LR881470">
    <property type="protein sequence ID" value="CAD5335187.1"/>
    <property type="molecule type" value="Genomic_DNA"/>
</dbReference>
<proteinExistence type="predicted"/>
<dbReference type="AlphaFoldDB" id="A0A7G2FN92"/>
<reference evidence="1 2" key="1">
    <citation type="submission" date="2020-09" db="EMBL/GenBank/DDBJ databases">
        <authorList>
            <person name="Ashkenazy H."/>
        </authorList>
    </citation>
    <scope>NUCLEOTIDE SEQUENCE [LARGE SCALE GENOMIC DNA]</scope>
    <source>
        <strain evidence="2">cv. Cdm-0</strain>
    </source>
</reference>
<name>A0A7G2FN92_ARATH</name>
<dbReference type="Proteomes" id="UP000516314">
    <property type="component" value="Chromosome 5"/>
</dbReference>
<gene>
    <name evidence="1" type="ORF">AT9943_LOCUS22456</name>
</gene>
<evidence type="ECO:0000313" key="1">
    <source>
        <dbReference type="EMBL" id="CAD5335187.1"/>
    </source>
</evidence>
<accession>A0A7G2FN92</accession>